<dbReference type="InterPro" id="IPR044974">
    <property type="entry name" value="Disease_R_plants"/>
</dbReference>
<evidence type="ECO:0000313" key="5">
    <source>
        <dbReference type="EMBL" id="KAF8694480.1"/>
    </source>
</evidence>
<dbReference type="AlphaFoldDB" id="A0A835BAF7"/>
<dbReference type="PRINTS" id="PR00364">
    <property type="entry name" value="DISEASERSIST"/>
</dbReference>
<keyword evidence="2" id="KW-0611">Plant defense</keyword>
<dbReference type="GO" id="GO:0009626">
    <property type="term" value="P:plant-type hypersensitive response"/>
    <property type="evidence" value="ECO:0007669"/>
    <property type="project" value="UniProtKB-ARBA"/>
</dbReference>
<evidence type="ECO:0000313" key="6">
    <source>
        <dbReference type="Proteomes" id="UP000636709"/>
    </source>
</evidence>
<feature type="domain" description="Disease resistance protein winged helix" evidence="4">
    <location>
        <begin position="196"/>
        <end position="267"/>
    </location>
</feature>
<evidence type="ECO:0000259" key="4">
    <source>
        <dbReference type="Pfam" id="PF23559"/>
    </source>
</evidence>
<proteinExistence type="predicted"/>
<dbReference type="Gene3D" id="3.40.50.300">
    <property type="entry name" value="P-loop containing nucleotide triphosphate hydrolases"/>
    <property type="match status" value="1"/>
</dbReference>
<accession>A0A835BAF7</accession>
<dbReference type="FunFam" id="1.10.10.10:FF:000322">
    <property type="entry name" value="Probable disease resistance protein At1g63360"/>
    <property type="match status" value="1"/>
</dbReference>
<feature type="domain" description="NB-ARC" evidence="3">
    <location>
        <begin position="31"/>
        <end position="105"/>
    </location>
</feature>
<evidence type="ECO:0000259" key="3">
    <source>
        <dbReference type="Pfam" id="PF00931"/>
    </source>
</evidence>
<dbReference type="GO" id="GO:0002758">
    <property type="term" value="P:innate immune response-activating signaling pathway"/>
    <property type="evidence" value="ECO:0007669"/>
    <property type="project" value="UniProtKB-ARBA"/>
</dbReference>
<reference evidence="5" key="1">
    <citation type="submission" date="2020-07" db="EMBL/GenBank/DDBJ databases">
        <title>Genome sequence and genetic diversity analysis of an under-domesticated orphan crop, white fonio (Digitaria exilis).</title>
        <authorList>
            <person name="Bennetzen J.L."/>
            <person name="Chen S."/>
            <person name="Ma X."/>
            <person name="Wang X."/>
            <person name="Yssel A.E.J."/>
            <person name="Chaluvadi S.R."/>
            <person name="Johnson M."/>
            <person name="Gangashetty P."/>
            <person name="Hamidou F."/>
            <person name="Sanogo M.D."/>
            <person name="Zwaenepoel A."/>
            <person name="Wallace J."/>
            <person name="Van De Peer Y."/>
            <person name="Van Deynze A."/>
        </authorList>
    </citation>
    <scope>NUCLEOTIDE SEQUENCE</scope>
    <source>
        <tissue evidence="5">Leaves</tissue>
    </source>
</reference>
<dbReference type="Pfam" id="PF23559">
    <property type="entry name" value="WHD_DRP"/>
    <property type="match status" value="1"/>
</dbReference>
<name>A0A835BAF7_9POAL</name>
<comment type="caution">
    <text evidence="5">The sequence shown here is derived from an EMBL/GenBank/DDBJ whole genome shotgun (WGS) entry which is preliminary data.</text>
</comment>
<dbReference type="EMBL" id="JACEFO010001905">
    <property type="protein sequence ID" value="KAF8694480.1"/>
    <property type="molecule type" value="Genomic_DNA"/>
</dbReference>
<dbReference type="InterPro" id="IPR036388">
    <property type="entry name" value="WH-like_DNA-bd_sf"/>
</dbReference>
<keyword evidence="1" id="KW-0677">Repeat</keyword>
<dbReference type="PANTHER" id="PTHR23155">
    <property type="entry name" value="DISEASE RESISTANCE PROTEIN RP"/>
    <property type="match status" value="1"/>
</dbReference>
<dbReference type="SUPFAM" id="SSF52540">
    <property type="entry name" value="P-loop containing nucleoside triphosphate hydrolases"/>
    <property type="match status" value="1"/>
</dbReference>
<organism evidence="5 6">
    <name type="scientific">Digitaria exilis</name>
    <dbReference type="NCBI Taxonomy" id="1010633"/>
    <lineage>
        <taxon>Eukaryota</taxon>
        <taxon>Viridiplantae</taxon>
        <taxon>Streptophyta</taxon>
        <taxon>Embryophyta</taxon>
        <taxon>Tracheophyta</taxon>
        <taxon>Spermatophyta</taxon>
        <taxon>Magnoliopsida</taxon>
        <taxon>Liliopsida</taxon>
        <taxon>Poales</taxon>
        <taxon>Poaceae</taxon>
        <taxon>PACMAD clade</taxon>
        <taxon>Panicoideae</taxon>
        <taxon>Panicodae</taxon>
        <taxon>Paniceae</taxon>
        <taxon>Anthephorinae</taxon>
        <taxon>Digitaria</taxon>
    </lineage>
</organism>
<dbReference type="PANTHER" id="PTHR23155:SF1229">
    <property type="entry name" value="OS11G0550500 PROTEIN"/>
    <property type="match status" value="1"/>
</dbReference>
<dbReference type="OrthoDB" id="694095at2759"/>
<dbReference type="Gene3D" id="1.10.10.10">
    <property type="entry name" value="Winged helix-like DNA-binding domain superfamily/Winged helix DNA-binding domain"/>
    <property type="match status" value="1"/>
</dbReference>
<dbReference type="InterPro" id="IPR002182">
    <property type="entry name" value="NB-ARC"/>
</dbReference>
<sequence>MSELHKTISILPFSVVTFHLNKKTFGGFNIRLLVCYRYFIVVDDIWNTSVWETIQCALIDNELGSIIVTTTRNLDVTKQAGAVYQLEPLSITDSTKLFYQRIFGSEDECPPDDLVEVSRKILQKCSGVPLAIITIASMLSNKNGKEKTKQYWSHVYQSMGCGLHGSTNVKDMRRILSVSYYDLPSCIKTCLLYLSLFPEDYKINIQDLIWKWIGEGLVFKEQGKTLYEVGEVYVEELVNRSLIQQVDIGHGNKTISCCVHDMVLDLICFLSNEENFLTKVGSQQPISMQNKIHRLSLETGWEDEAHQLATMSLSQVRSLNVAPHVDIGLIPSFQHFQPS</sequence>
<dbReference type="GO" id="GO:0042742">
    <property type="term" value="P:defense response to bacterium"/>
    <property type="evidence" value="ECO:0007669"/>
    <property type="project" value="UniProtKB-ARBA"/>
</dbReference>
<protein>
    <recommendedName>
        <fullName evidence="7">NB-ARC domain-containing protein</fullName>
    </recommendedName>
</protein>
<dbReference type="Gene3D" id="1.10.8.430">
    <property type="entry name" value="Helical domain of apoptotic protease-activating factors"/>
    <property type="match status" value="1"/>
</dbReference>
<dbReference type="Pfam" id="PF00931">
    <property type="entry name" value="NB-ARC"/>
    <property type="match status" value="1"/>
</dbReference>
<evidence type="ECO:0000256" key="2">
    <source>
        <dbReference type="ARBA" id="ARBA00022821"/>
    </source>
</evidence>
<dbReference type="InterPro" id="IPR042197">
    <property type="entry name" value="Apaf_helical"/>
</dbReference>
<dbReference type="GO" id="GO:0043531">
    <property type="term" value="F:ADP binding"/>
    <property type="evidence" value="ECO:0007669"/>
    <property type="project" value="InterPro"/>
</dbReference>
<dbReference type="Proteomes" id="UP000636709">
    <property type="component" value="Unassembled WGS sequence"/>
</dbReference>
<dbReference type="InterPro" id="IPR027417">
    <property type="entry name" value="P-loop_NTPase"/>
</dbReference>
<dbReference type="InterPro" id="IPR058922">
    <property type="entry name" value="WHD_DRP"/>
</dbReference>
<evidence type="ECO:0008006" key="7">
    <source>
        <dbReference type="Google" id="ProtNLM"/>
    </source>
</evidence>
<keyword evidence="6" id="KW-1185">Reference proteome</keyword>
<evidence type="ECO:0000256" key="1">
    <source>
        <dbReference type="ARBA" id="ARBA00022737"/>
    </source>
</evidence>
<gene>
    <name evidence="5" type="ORF">HU200_038225</name>
</gene>